<dbReference type="SUPFAM" id="SSF52540">
    <property type="entry name" value="P-loop containing nucleoside triphosphate hydrolases"/>
    <property type="match status" value="2"/>
</dbReference>
<dbReference type="InterPro" id="IPR041546">
    <property type="entry name" value="ClpA/ClpB_AAA_lid"/>
</dbReference>
<dbReference type="PROSITE" id="PS50151">
    <property type="entry name" value="UVR"/>
    <property type="match status" value="1"/>
</dbReference>
<dbReference type="InterPro" id="IPR001270">
    <property type="entry name" value="ClpA/B"/>
</dbReference>
<protein>
    <submittedName>
        <fullName evidence="10">AAA family ATPase</fullName>
    </submittedName>
</protein>
<dbReference type="SMART" id="SM00382">
    <property type="entry name" value="AAA"/>
    <property type="match status" value="2"/>
</dbReference>
<comment type="similarity">
    <text evidence="6">Belongs to the ClpA/ClpB family.</text>
</comment>
<dbReference type="Gene3D" id="1.10.8.60">
    <property type="match status" value="2"/>
</dbReference>
<evidence type="ECO:0000313" key="10">
    <source>
        <dbReference type="EMBL" id="HGE78040.1"/>
    </source>
</evidence>
<dbReference type="InterPro" id="IPR027417">
    <property type="entry name" value="P-loop_NTPase"/>
</dbReference>
<dbReference type="Gene3D" id="3.40.50.300">
    <property type="entry name" value="P-loop containing nucleotide triphosphate hydrolases"/>
    <property type="match status" value="2"/>
</dbReference>
<dbReference type="PROSITE" id="PS00870">
    <property type="entry name" value="CLPAB_1"/>
    <property type="match status" value="1"/>
</dbReference>
<dbReference type="Pfam" id="PF02861">
    <property type="entry name" value="Clp_N"/>
    <property type="match status" value="1"/>
</dbReference>
<proteinExistence type="inferred from homology"/>
<dbReference type="InterPro" id="IPR001943">
    <property type="entry name" value="UVR_dom"/>
</dbReference>
<evidence type="ECO:0000256" key="2">
    <source>
        <dbReference type="ARBA" id="ARBA00022741"/>
    </source>
</evidence>
<dbReference type="PANTHER" id="PTHR11638:SF18">
    <property type="entry name" value="HEAT SHOCK PROTEIN 104"/>
    <property type="match status" value="1"/>
</dbReference>
<dbReference type="GO" id="GO:0005524">
    <property type="term" value="F:ATP binding"/>
    <property type="evidence" value="ECO:0007669"/>
    <property type="project" value="UniProtKB-KW"/>
</dbReference>
<dbReference type="PROSITE" id="PS00871">
    <property type="entry name" value="CLPAB_2"/>
    <property type="match status" value="1"/>
</dbReference>
<reference evidence="10" key="1">
    <citation type="journal article" date="2020" name="mSystems">
        <title>Genome- and Community-Level Interaction Insights into Carbon Utilization and Element Cycling Functions of Hydrothermarchaeota in Hydrothermal Sediment.</title>
        <authorList>
            <person name="Zhou Z."/>
            <person name="Liu Y."/>
            <person name="Xu W."/>
            <person name="Pan J."/>
            <person name="Luo Z.H."/>
            <person name="Li M."/>
        </authorList>
    </citation>
    <scope>NUCLEOTIDE SEQUENCE [LARGE SCALE GENOMIC DNA]</scope>
    <source>
        <strain evidence="10">SpSt-961</strain>
    </source>
</reference>
<dbReference type="InterPro" id="IPR003593">
    <property type="entry name" value="AAA+_ATPase"/>
</dbReference>
<dbReference type="GO" id="GO:0005737">
    <property type="term" value="C:cytoplasm"/>
    <property type="evidence" value="ECO:0007669"/>
    <property type="project" value="TreeGrafter"/>
</dbReference>
<keyword evidence="2 6" id="KW-0547">Nucleotide-binding</keyword>
<dbReference type="GO" id="GO:0034605">
    <property type="term" value="P:cellular response to heat"/>
    <property type="evidence" value="ECO:0007669"/>
    <property type="project" value="TreeGrafter"/>
</dbReference>
<evidence type="ECO:0000256" key="7">
    <source>
        <dbReference type="SAM" id="Coils"/>
    </source>
</evidence>
<dbReference type="PRINTS" id="PR00300">
    <property type="entry name" value="CLPPROTEASEA"/>
</dbReference>
<dbReference type="Gene3D" id="1.10.1780.10">
    <property type="entry name" value="Clp, N-terminal domain"/>
    <property type="match status" value="1"/>
</dbReference>
<keyword evidence="7" id="KW-0175">Coiled coil</keyword>
<dbReference type="InterPro" id="IPR036628">
    <property type="entry name" value="Clp_N_dom_sf"/>
</dbReference>
<comment type="caution">
    <text evidence="10">The sequence shown here is derived from an EMBL/GenBank/DDBJ whole genome shotgun (WGS) entry which is preliminary data.</text>
</comment>
<dbReference type="GO" id="GO:0016887">
    <property type="term" value="F:ATP hydrolysis activity"/>
    <property type="evidence" value="ECO:0007669"/>
    <property type="project" value="InterPro"/>
</dbReference>
<dbReference type="AlphaFoldDB" id="A0A7V3VUJ0"/>
<keyword evidence="4 6" id="KW-0143">Chaperone</keyword>
<feature type="coiled-coil region" evidence="7">
    <location>
        <begin position="407"/>
        <end position="464"/>
    </location>
</feature>
<dbReference type="InterPro" id="IPR004176">
    <property type="entry name" value="Clp_R_N"/>
</dbReference>
<dbReference type="PROSITE" id="PS51903">
    <property type="entry name" value="CLP_R"/>
    <property type="match status" value="1"/>
</dbReference>
<name>A0A7V3VUJ0_UNCW3</name>
<evidence type="ECO:0000256" key="3">
    <source>
        <dbReference type="ARBA" id="ARBA00022840"/>
    </source>
</evidence>
<dbReference type="Pfam" id="PF00004">
    <property type="entry name" value="AAA"/>
    <property type="match status" value="1"/>
</dbReference>
<evidence type="ECO:0000259" key="8">
    <source>
        <dbReference type="PROSITE" id="PS50151"/>
    </source>
</evidence>
<dbReference type="SUPFAM" id="SSF81923">
    <property type="entry name" value="Double Clp-N motif"/>
    <property type="match status" value="1"/>
</dbReference>
<dbReference type="InterPro" id="IPR018368">
    <property type="entry name" value="ClpA/B_CS1"/>
</dbReference>
<evidence type="ECO:0000256" key="5">
    <source>
        <dbReference type="PROSITE-ProRule" id="PRU01251"/>
    </source>
</evidence>
<keyword evidence="1 5" id="KW-0677">Repeat</keyword>
<dbReference type="CDD" id="cd19499">
    <property type="entry name" value="RecA-like_ClpB_Hsp104-like"/>
    <property type="match status" value="1"/>
</dbReference>
<dbReference type="FunFam" id="3.40.50.300:FF:000025">
    <property type="entry name" value="ATP-dependent Clp protease subunit"/>
    <property type="match status" value="1"/>
</dbReference>
<feature type="domain" description="UVR" evidence="8">
    <location>
        <begin position="418"/>
        <end position="453"/>
    </location>
</feature>
<evidence type="ECO:0000256" key="6">
    <source>
        <dbReference type="RuleBase" id="RU004432"/>
    </source>
</evidence>
<organism evidence="10">
    <name type="scientific">candidate division WOR-3 bacterium</name>
    <dbReference type="NCBI Taxonomy" id="2052148"/>
    <lineage>
        <taxon>Bacteria</taxon>
        <taxon>Bacteria division WOR-3</taxon>
    </lineage>
</organism>
<dbReference type="FunFam" id="3.40.50.300:FF:000010">
    <property type="entry name" value="Chaperone clpB 1, putative"/>
    <property type="match status" value="1"/>
</dbReference>
<evidence type="ECO:0000256" key="1">
    <source>
        <dbReference type="ARBA" id="ARBA00022737"/>
    </source>
</evidence>
<accession>A0A7V3VUJ0</accession>
<evidence type="ECO:0000256" key="4">
    <source>
        <dbReference type="ARBA" id="ARBA00023186"/>
    </source>
</evidence>
<dbReference type="InterPro" id="IPR028299">
    <property type="entry name" value="ClpA/B_CS2"/>
</dbReference>
<dbReference type="InterPro" id="IPR050130">
    <property type="entry name" value="ClpA_ClpB"/>
</dbReference>
<dbReference type="PANTHER" id="PTHR11638">
    <property type="entry name" value="ATP-DEPENDENT CLP PROTEASE"/>
    <property type="match status" value="1"/>
</dbReference>
<dbReference type="InterPro" id="IPR003959">
    <property type="entry name" value="ATPase_AAA_core"/>
</dbReference>
<dbReference type="InterPro" id="IPR019489">
    <property type="entry name" value="Clp_ATPase_C"/>
</dbReference>
<sequence length="798" mass="91011">MRFEKFTQKAQDAIAQAQEILDEYNHQELDVEHIFLALLRQEDGLVPKILKKMDIMPELVERRLESSLDLRPKVYGGATAQIYITPRTKRLFSVAQAEAQRMKDEYVGTEHLFLAITEELEGDTVKILREFGINKEKVYQALQMIRGTQRVTDQDAESKYMALERYARDITALAKQGKLDPVIGRDAEIKRVIQILSRRTKNNPVLIGEAGVGKTAIVEGLAQKIVEKNVPEILKDKRILALDMGALVAGSKYRGEFEERLKAVMDEIRKGKGEIILFIDELHTIVGAGAAEGAIDASNMLKPALARGELQCIGATTLNEYRKYIEKDAALERRFAPVYVGEPSIEDTIAILKGLRSRYESHHGVTIDDSAIEAAVKLSHRYLTERHLPDKAIDLIDEACARARIEIYSMPEELKQMENRLEQLTEEGKRAVEMRNYELAAKLRDETEALQKEYRKKKNEWMKQRGIDDKVTEEDIAEIISAWTGIPVSRMMESEMSKLLKMEERIHERLVDQEEAVVAVCDAIRRSRAGLKDPKRPIGSFIFLGPTGVGKTELAKSLAEFLFDTEDAMVRIDMTEYQEKHTVSRLIGAPPGYVGYEEGGQLTEAVRRRPYRVILFDEFEKAHPDVFNILLQLLDDGRLTDGQGRTVDFRNTIVIMTSNLGSEIITENLKSKKYDYEQVKKDVYRVLERSVKPEFLNRIDEVIVFKPLGFDEIKGIVERELKKVAKNVAEFGYKIEFSDRVKDYLAHEGFDPVFGARPLRRAIQRLIENTLSKKIIAGEFKKNSTIKVDIEKGEVVFK</sequence>
<dbReference type="CDD" id="cd00009">
    <property type="entry name" value="AAA"/>
    <property type="match status" value="1"/>
</dbReference>
<dbReference type="Pfam" id="PF10431">
    <property type="entry name" value="ClpB_D2-small"/>
    <property type="match status" value="1"/>
</dbReference>
<dbReference type="SMART" id="SM01086">
    <property type="entry name" value="ClpB_D2-small"/>
    <property type="match status" value="1"/>
</dbReference>
<dbReference type="Gene3D" id="4.10.860.10">
    <property type="entry name" value="UVR domain"/>
    <property type="match status" value="1"/>
</dbReference>
<dbReference type="Pfam" id="PF07724">
    <property type="entry name" value="AAA_2"/>
    <property type="match status" value="1"/>
</dbReference>
<keyword evidence="3 6" id="KW-0067">ATP-binding</keyword>
<dbReference type="EMBL" id="DTOZ01000085">
    <property type="protein sequence ID" value="HGE78040.1"/>
    <property type="molecule type" value="Genomic_DNA"/>
</dbReference>
<feature type="domain" description="Clp R" evidence="9">
    <location>
        <begin position="3"/>
        <end position="148"/>
    </location>
</feature>
<dbReference type="Pfam" id="PF17871">
    <property type="entry name" value="AAA_lid_9"/>
    <property type="match status" value="1"/>
</dbReference>
<evidence type="ECO:0000259" key="9">
    <source>
        <dbReference type="PROSITE" id="PS51903"/>
    </source>
</evidence>
<gene>
    <name evidence="10" type="ORF">ENX68_03450</name>
</gene>